<evidence type="ECO:0000256" key="9">
    <source>
        <dbReference type="ARBA" id="ARBA00049563"/>
    </source>
</evidence>
<comment type="function">
    <text evidence="2 10 12">Catalyzes the transfer of a dimethylallyl group onto the adenine at position 37 in tRNAs that read codons beginning with uridine, leading to the formation of N6-(dimethylallyl)adenosine (i(6)A).</text>
</comment>
<feature type="site" description="Interaction with substrate tRNA" evidence="10">
    <location>
        <position position="125"/>
    </location>
</feature>
<dbReference type="Pfam" id="PF01715">
    <property type="entry name" value="IPPT"/>
    <property type="match status" value="1"/>
</dbReference>
<feature type="binding site" evidence="10">
    <location>
        <begin position="11"/>
        <end position="16"/>
    </location>
    <ligand>
        <name>substrate</name>
    </ligand>
</feature>
<comment type="subunit">
    <text evidence="10">Monomer.</text>
</comment>
<evidence type="ECO:0000256" key="7">
    <source>
        <dbReference type="ARBA" id="ARBA00022840"/>
    </source>
</evidence>
<keyword evidence="15" id="KW-1185">Reference proteome</keyword>
<evidence type="ECO:0000256" key="1">
    <source>
        <dbReference type="ARBA" id="ARBA00001946"/>
    </source>
</evidence>
<comment type="cofactor">
    <cofactor evidence="1 10">
        <name>Mg(2+)</name>
        <dbReference type="ChEBI" id="CHEBI:18420"/>
    </cofactor>
</comment>
<keyword evidence="6 10" id="KW-0547">Nucleotide-binding</keyword>
<dbReference type="Gene3D" id="1.10.20.140">
    <property type="match status" value="1"/>
</dbReference>
<dbReference type="GO" id="GO:0052381">
    <property type="term" value="F:tRNA dimethylallyltransferase activity"/>
    <property type="evidence" value="ECO:0007669"/>
    <property type="project" value="UniProtKB-EC"/>
</dbReference>
<dbReference type="PANTHER" id="PTHR11088:SF60">
    <property type="entry name" value="TRNA DIMETHYLALLYLTRANSFERASE"/>
    <property type="match status" value="1"/>
</dbReference>
<dbReference type="HAMAP" id="MF_00185">
    <property type="entry name" value="IPP_trans"/>
    <property type="match status" value="1"/>
</dbReference>
<feature type="binding site" evidence="10">
    <location>
        <begin position="9"/>
        <end position="16"/>
    </location>
    <ligand>
        <name>ATP</name>
        <dbReference type="ChEBI" id="CHEBI:30616"/>
    </ligand>
</feature>
<evidence type="ECO:0000256" key="8">
    <source>
        <dbReference type="ARBA" id="ARBA00022842"/>
    </source>
</evidence>
<evidence type="ECO:0000256" key="2">
    <source>
        <dbReference type="ARBA" id="ARBA00003213"/>
    </source>
</evidence>
<dbReference type="PANTHER" id="PTHR11088">
    <property type="entry name" value="TRNA DIMETHYLALLYLTRANSFERASE"/>
    <property type="match status" value="1"/>
</dbReference>
<sequence length="307" mass="35055">MKKVLAIIGPTAVGKTALSLELAARFQGEIISGDSMQVYRGLDIGTAKIMPADRQHIPHYLIDIRNIDERYSVADFVAESRRLIDDISARGGLPMIVGGTGFYLKALLYDMNLGGDHFEQSKQVRNKWHDYATVHGQQALWDHLNKIDPDAASKIPVTNERRVVRALEVYERTGTLFSKQQTTLQPRYDAYVIGLNTDRAKVYERINQRVDQMLSMGLLEEARKLYEAGGEQWQSGKGIGYRELFPYFKDDISKTSAIEKIKQDTRHYAKRQLTWFRHQIPVHWYDIIADPTQKKAIGTAVSAWLEK</sequence>
<evidence type="ECO:0000256" key="6">
    <source>
        <dbReference type="ARBA" id="ARBA00022741"/>
    </source>
</evidence>
<dbReference type="EMBL" id="JBHSSA010000120">
    <property type="protein sequence ID" value="MFC6255352.1"/>
    <property type="molecule type" value="Genomic_DNA"/>
</dbReference>
<comment type="catalytic activity">
    <reaction evidence="9 10 11">
        <text>adenosine(37) in tRNA + dimethylallyl diphosphate = N(6)-dimethylallyladenosine(37) in tRNA + diphosphate</text>
        <dbReference type="Rhea" id="RHEA:26482"/>
        <dbReference type="Rhea" id="RHEA-COMP:10162"/>
        <dbReference type="Rhea" id="RHEA-COMP:10375"/>
        <dbReference type="ChEBI" id="CHEBI:33019"/>
        <dbReference type="ChEBI" id="CHEBI:57623"/>
        <dbReference type="ChEBI" id="CHEBI:74411"/>
        <dbReference type="ChEBI" id="CHEBI:74415"/>
        <dbReference type="EC" id="2.5.1.75"/>
    </reaction>
</comment>
<accession>A0ABW1TCD3</accession>
<keyword evidence="7 10" id="KW-0067">ATP-binding</keyword>
<keyword evidence="5 10" id="KW-0819">tRNA processing</keyword>
<name>A0ABW1TCD3_9LACO</name>
<dbReference type="InterPro" id="IPR018022">
    <property type="entry name" value="IPT"/>
</dbReference>
<comment type="similarity">
    <text evidence="3 10 13">Belongs to the IPP transferase family.</text>
</comment>
<keyword evidence="8 10" id="KW-0460">Magnesium</keyword>
<reference evidence="15" key="1">
    <citation type="journal article" date="2019" name="Int. J. Syst. Evol. Microbiol.">
        <title>The Global Catalogue of Microorganisms (GCM) 10K type strain sequencing project: providing services to taxonomists for standard genome sequencing and annotation.</title>
        <authorList>
            <consortium name="The Broad Institute Genomics Platform"/>
            <consortium name="The Broad Institute Genome Sequencing Center for Infectious Disease"/>
            <person name="Wu L."/>
            <person name="Ma J."/>
        </authorList>
    </citation>
    <scope>NUCLEOTIDE SEQUENCE [LARGE SCALE GENOMIC DNA]</scope>
    <source>
        <strain evidence="15">CCM 8950</strain>
    </source>
</reference>
<dbReference type="RefSeq" id="WP_137629867.1">
    <property type="nucleotide sequence ID" value="NZ_BJDO01000001.1"/>
</dbReference>
<dbReference type="EC" id="2.5.1.75" evidence="10"/>
<evidence type="ECO:0000256" key="5">
    <source>
        <dbReference type="ARBA" id="ARBA00022694"/>
    </source>
</evidence>
<keyword evidence="4 10" id="KW-0808">Transferase</keyword>
<dbReference type="SUPFAM" id="SSF52540">
    <property type="entry name" value="P-loop containing nucleoside triphosphate hydrolases"/>
    <property type="match status" value="1"/>
</dbReference>
<evidence type="ECO:0000313" key="14">
    <source>
        <dbReference type="EMBL" id="MFC6255352.1"/>
    </source>
</evidence>
<dbReference type="NCBIfam" id="TIGR00174">
    <property type="entry name" value="miaA"/>
    <property type="match status" value="1"/>
</dbReference>
<dbReference type="Proteomes" id="UP001596190">
    <property type="component" value="Unassembled WGS sequence"/>
</dbReference>
<dbReference type="Gene3D" id="3.40.50.300">
    <property type="entry name" value="P-loop containing nucleotide triphosphate hydrolases"/>
    <property type="match status" value="1"/>
</dbReference>
<evidence type="ECO:0000256" key="10">
    <source>
        <dbReference type="HAMAP-Rule" id="MF_00185"/>
    </source>
</evidence>
<protein>
    <recommendedName>
        <fullName evidence="10">tRNA dimethylallyltransferase</fullName>
        <ecNumber evidence="10">2.5.1.75</ecNumber>
    </recommendedName>
    <alternativeName>
        <fullName evidence="10">Dimethylallyl diphosphate:tRNA dimethylallyltransferase</fullName>
        <shortName evidence="10">DMAPP:tRNA dimethylallyltransferase</shortName>
        <shortName evidence="10">DMATase</shortName>
    </alternativeName>
    <alternativeName>
        <fullName evidence="10">Isopentenyl-diphosphate:tRNA isopentenyltransferase</fullName>
        <shortName evidence="10">IPP transferase</shortName>
        <shortName evidence="10">IPPT</shortName>
        <shortName evidence="10">IPTase</shortName>
    </alternativeName>
</protein>
<gene>
    <name evidence="10 14" type="primary">miaA</name>
    <name evidence="14" type="ORF">ACFP1H_12235</name>
</gene>
<evidence type="ECO:0000256" key="13">
    <source>
        <dbReference type="RuleBase" id="RU003785"/>
    </source>
</evidence>
<dbReference type="InterPro" id="IPR039657">
    <property type="entry name" value="Dimethylallyltransferase"/>
</dbReference>
<evidence type="ECO:0000256" key="4">
    <source>
        <dbReference type="ARBA" id="ARBA00022679"/>
    </source>
</evidence>
<feature type="region of interest" description="Interaction with substrate tRNA" evidence="10">
    <location>
        <begin position="34"/>
        <end position="37"/>
    </location>
</feature>
<dbReference type="InterPro" id="IPR027417">
    <property type="entry name" value="P-loop_NTPase"/>
</dbReference>
<comment type="caution">
    <text evidence="10">Lacks conserved residue(s) required for the propagation of feature annotation.</text>
</comment>
<comment type="caution">
    <text evidence="14">The sequence shown here is derived from an EMBL/GenBank/DDBJ whole genome shotgun (WGS) entry which is preliminary data.</text>
</comment>
<evidence type="ECO:0000256" key="12">
    <source>
        <dbReference type="RuleBase" id="RU003784"/>
    </source>
</evidence>
<proteinExistence type="inferred from homology"/>
<evidence type="ECO:0000256" key="3">
    <source>
        <dbReference type="ARBA" id="ARBA00005842"/>
    </source>
</evidence>
<feature type="site" description="Interaction with substrate tRNA" evidence="10">
    <location>
        <position position="100"/>
    </location>
</feature>
<evidence type="ECO:0000256" key="11">
    <source>
        <dbReference type="RuleBase" id="RU003783"/>
    </source>
</evidence>
<evidence type="ECO:0000313" key="15">
    <source>
        <dbReference type="Proteomes" id="UP001596190"/>
    </source>
</evidence>
<organism evidence="14 15">
    <name type="scientific">Secundilactobacillus hailunensis</name>
    <dbReference type="NCBI Taxonomy" id="2559923"/>
    <lineage>
        <taxon>Bacteria</taxon>
        <taxon>Bacillati</taxon>
        <taxon>Bacillota</taxon>
        <taxon>Bacilli</taxon>
        <taxon>Lactobacillales</taxon>
        <taxon>Lactobacillaceae</taxon>
        <taxon>Secundilactobacillus</taxon>
    </lineage>
</organism>